<dbReference type="NCBIfam" id="TIGR00567">
    <property type="entry name" value="3mg"/>
    <property type="match status" value="1"/>
</dbReference>
<accession>A0ABV9GL68</accession>
<protein>
    <recommendedName>
        <fullName evidence="5">Putative 3-methyladenine DNA glycosylase</fullName>
        <ecNumber evidence="5">3.2.2.-</ecNumber>
    </recommendedName>
</protein>
<evidence type="ECO:0000256" key="4">
    <source>
        <dbReference type="ARBA" id="ARBA00023204"/>
    </source>
</evidence>
<dbReference type="GO" id="GO:0016798">
    <property type="term" value="F:hydrolase activity, acting on glycosyl bonds"/>
    <property type="evidence" value="ECO:0007669"/>
    <property type="project" value="UniProtKB-KW"/>
</dbReference>
<dbReference type="InterPro" id="IPR003180">
    <property type="entry name" value="MPG"/>
</dbReference>
<comment type="similarity">
    <text evidence="1 5">Belongs to the DNA glycosylase MPG family.</text>
</comment>
<keyword evidence="7" id="KW-1185">Reference proteome</keyword>
<keyword evidence="6" id="KW-0326">Glycosidase</keyword>
<dbReference type="InterPro" id="IPR036995">
    <property type="entry name" value="MPG_sf"/>
</dbReference>
<evidence type="ECO:0000256" key="3">
    <source>
        <dbReference type="ARBA" id="ARBA00022801"/>
    </source>
</evidence>
<evidence type="ECO:0000313" key="7">
    <source>
        <dbReference type="Proteomes" id="UP001596022"/>
    </source>
</evidence>
<reference evidence="7" key="1">
    <citation type="journal article" date="2019" name="Int. J. Syst. Evol. Microbiol.">
        <title>The Global Catalogue of Microorganisms (GCM) 10K type strain sequencing project: providing services to taxonomists for standard genome sequencing and annotation.</title>
        <authorList>
            <consortium name="The Broad Institute Genomics Platform"/>
            <consortium name="The Broad Institute Genome Sequencing Center for Infectious Disease"/>
            <person name="Wu L."/>
            <person name="Ma J."/>
        </authorList>
    </citation>
    <scope>NUCLEOTIDE SEQUENCE [LARGE SCALE GENOMIC DNA]</scope>
    <source>
        <strain evidence="7">CGMCC 1.16306</strain>
    </source>
</reference>
<dbReference type="Pfam" id="PF02245">
    <property type="entry name" value="Pur_DNA_glyco"/>
    <property type="match status" value="1"/>
</dbReference>
<dbReference type="EC" id="3.2.2.-" evidence="5"/>
<dbReference type="HAMAP" id="MF_00527">
    <property type="entry name" value="3MGH"/>
    <property type="match status" value="1"/>
</dbReference>
<evidence type="ECO:0000256" key="5">
    <source>
        <dbReference type="HAMAP-Rule" id="MF_00527"/>
    </source>
</evidence>
<keyword evidence="4 5" id="KW-0234">DNA repair</keyword>
<comment type="caution">
    <text evidence="6">The sequence shown here is derived from an EMBL/GenBank/DDBJ whole genome shotgun (WGS) entry which is preliminary data.</text>
</comment>
<proteinExistence type="inferred from homology"/>
<dbReference type="RefSeq" id="WP_376846143.1">
    <property type="nucleotide sequence ID" value="NZ_JBHSFW010000005.1"/>
</dbReference>
<organism evidence="6 7">
    <name type="scientific">Camelliibacillus cellulosilyticus</name>
    <dbReference type="NCBI Taxonomy" id="2174486"/>
    <lineage>
        <taxon>Bacteria</taxon>
        <taxon>Bacillati</taxon>
        <taxon>Bacillota</taxon>
        <taxon>Bacilli</taxon>
        <taxon>Bacillales</taxon>
        <taxon>Sporolactobacillaceae</taxon>
        <taxon>Camelliibacillus</taxon>
    </lineage>
</organism>
<dbReference type="EMBL" id="JBHSFW010000005">
    <property type="protein sequence ID" value="MFC4619042.1"/>
    <property type="molecule type" value="Genomic_DNA"/>
</dbReference>
<dbReference type="Gene3D" id="3.10.300.10">
    <property type="entry name" value="Methylpurine-DNA glycosylase (MPG)"/>
    <property type="match status" value="1"/>
</dbReference>
<dbReference type="NCBIfam" id="NF002003">
    <property type="entry name" value="PRK00802.1-3"/>
    <property type="match status" value="1"/>
</dbReference>
<gene>
    <name evidence="6" type="ORF">ACFO4N_09990</name>
</gene>
<evidence type="ECO:0000313" key="6">
    <source>
        <dbReference type="EMBL" id="MFC4619042.1"/>
    </source>
</evidence>
<keyword evidence="2 5" id="KW-0227">DNA damage</keyword>
<evidence type="ECO:0000256" key="1">
    <source>
        <dbReference type="ARBA" id="ARBA00009232"/>
    </source>
</evidence>
<dbReference type="InterPro" id="IPR011034">
    <property type="entry name" value="Formyl_transferase-like_C_sf"/>
</dbReference>
<sequence length="205" mass="22703">MTDSFFKTPTLELSKRLLGAELIHETAHGPIGGTIVEVEAYLGPEDRAAHSYGGRRTKRTEVMFGPPGRAYLYKIYGMHVCLNVVSGPIGKPEAVLIRALEPTYGIEKMIDNRGIHVSRDSHGQWRLNQLKGLTNGPGKLVKALALTMDFYNHDLAKPPLTITPPEKAIAEHHIGVGPRIGIDNTGEARAYPYRFWIKGHPFVSR</sequence>
<evidence type="ECO:0000256" key="2">
    <source>
        <dbReference type="ARBA" id="ARBA00022763"/>
    </source>
</evidence>
<dbReference type="PANTHER" id="PTHR10429:SF0">
    <property type="entry name" value="DNA-3-METHYLADENINE GLYCOSYLASE"/>
    <property type="match status" value="1"/>
</dbReference>
<dbReference type="PANTHER" id="PTHR10429">
    <property type="entry name" value="DNA-3-METHYLADENINE GLYCOSYLASE"/>
    <property type="match status" value="1"/>
</dbReference>
<dbReference type="Proteomes" id="UP001596022">
    <property type="component" value="Unassembled WGS sequence"/>
</dbReference>
<dbReference type="CDD" id="cd00540">
    <property type="entry name" value="AAG"/>
    <property type="match status" value="1"/>
</dbReference>
<keyword evidence="3 5" id="KW-0378">Hydrolase</keyword>
<dbReference type="SUPFAM" id="SSF50486">
    <property type="entry name" value="FMT C-terminal domain-like"/>
    <property type="match status" value="1"/>
</dbReference>
<name>A0ABV9GL68_9BACL</name>